<feature type="region of interest" description="Disordered" evidence="3">
    <location>
        <begin position="257"/>
        <end position="297"/>
    </location>
</feature>
<evidence type="ECO:0000256" key="3">
    <source>
        <dbReference type="SAM" id="MobiDB-lite"/>
    </source>
</evidence>
<evidence type="ECO:0000313" key="4">
    <source>
        <dbReference type="EMBL" id="SBT35981.1"/>
    </source>
</evidence>
<evidence type="ECO:0008006" key="6">
    <source>
        <dbReference type="Google" id="ProtNLM"/>
    </source>
</evidence>
<feature type="region of interest" description="Disordered" evidence="3">
    <location>
        <begin position="1141"/>
        <end position="1249"/>
    </location>
</feature>
<dbReference type="Pfam" id="PF24681">
    <property type="entry name" value="Kelch_KLHDC2_KLHL20_DRC7"/>
    <property type="match status" value="1"/>
</dbReference>
<dbReference type="InterPro" id="IPR015915">
    <property type="entry name" value="Kelch-typ_b-propeller"/>
</dbReference>
<evidence type="ECO:0000256" key="2">
    <source>
        <dbReference type="ARBA" id="ARBA00022737"/>
    </source>
</evidence>
<protein>
    <recommendedName>
        <fullName evidence="6">Kelch domain-containing protein</fullName>
    </recommendedName>
</protein>
<keyword evidence="1" id="KW-0880">Kelch repeat</keyword>
<dbReference type="EMBL" id="FLRE01000110">
    <property type="protein sequence ID" value="SBT35981.1"/>
    <property type="molecule type" value="Genomic_DNA"/>
</dbReference>
<evidence type="ECO:0000313" key="5">
    <source>
        <dbReference type="Proteomes" id="UP000078550"/>
    </source>
</evidence>
<dbReference type="Proteomes" id="UP000078550">
    <property type="component" value="Unassembled WGS sequence"/>
</dbReference>
<feature type="compositionally biased region" description="Polar residues" evidence="3">
    <location>
        <begin position="1162"/>
        <end position="1174"/>
    </location>
</feature>
<feature type="compositionally biased region" description="Basic and acidic residues" evidence="3">
    <location>
        <begin position="257"/>
        <end position="274"/>
    </location>
</feature>
<feature type="compositionally biased region" description="Basic and acidic residues" evidence="3">
    <location>
        <begin position="284"/>
        <end position="295"/>
    </location>
</feature>
<feature type="region of interest" description="Disordered" evidence="3">
    <location>
        <begin position="1265"/>
        <end position="1314"/>
    </location>
</feature>
<dbReference type="PANTHER" id="PTHR46093">
    <property type="entry name" value="ACYL-COA-BINDING DOMAIN-CONTAINING PROTEIN 5"/>
    <property type="match status" value="1"/>
</dbReference>
<proteinExistence type="predicted"/>
<feature type="region of interest" description="Disordered" evidence="3">
    <location>
        <begin position="463"/>
        <end position="486"/>
    </location>
</feature>
<feature type="compositionally biased region" description="Basic and acidic residues" evidence="3">
    <location>
        <begin position="2146"/>
        <end position="2166"/>
    </location>
</feature>
<dbReference type="Gene3D" id="2.120.10.80">
    <property type="entry name" value="Kelch-type beta propeller"/>
    <property type="match status" value="1"/>
</dbReference>
<feature type="compositionally biased region" description="Low complexity" evidence="3">
    <location>
        <begin position="463"/>
        <end position="484"/>
    </location>
</feature>
<gene>
    <name evidence="4" type="ORF">POVWA2_027760</name>
</gene>
<accession>A0A1A8YWR5</accession>
<feature type="compositionally biased region" description="Basic and acidic residues" evidence="3">
    <location>
        <begin position="127"/>
        <end position="143"/>
    </location>
</feature>
<organism evidence="4 5">
    <name type="scientific">Plasmodium ovale wallikeri</name>
    <dbReference type="NCBI Taxonomy" id="864142"/>
    <lineage>
        <taxon>Eukaryota</taxon>
        <taxon>Sar</taxon>
        <taxon>Alveolata</taxon>
        <taxon>Apicomplexa</taxon>
        <taxon>Aconoidasida</taxon>
        <taxon>Haemosporida</taxon>
        <taxon>Plasmodiidae</taxon>
        <taxon>Plasmodium</taxon>
        <taxon>Plasmodium (Plasmodium)</taxon>
    </lineage>
</organism>
<feature type="region of interest" description="Disordered" evidence="3">
    <location>
        <begin position="123"/>
        <end position="172"/>
    </location>
</feature>
<feature type="region of interest" description="Disordered" evidence="3">
    <location>
        <begin position="2144"/>
        <end position="2166"/>
    </location>
</feature>
<evidence type="ECO:0000256" key="1">
    <source>
        <dbReference type="ARBA" id="ARBA00022441"/>
    </source>
</evidence>
<feature type="compositionally biased region" description="Basic and acidic residues" evidence="3">
    <location>
        <begin position="1287"/>
        <end position="1301"/>
    </location>
</feature>
<feature type="compositionally biased region" description="Basic and acidic residues" evidence="3">
    <location>
        <begin position="1175"/>
        <end position="1193"/>
    </location>
</feature>
<dbReference type="PANTHER" id="PTHR46093:SF18">
    <property type="entry name" value="FIBRONECTIN TYPE-III DOMAIN-CONTAINING PROTEIN"/>
    <property type="match status" value="1"/>
</dbReference>
<feature type="compositionally biased region" description="Basic and acidic residues" evidence="3">
    <location>
        <begin position="1146"/>
        <end position="1155"/>
    </location>
</feature>
<keyword evidence="2" id="KW-0677">Repeat</keyword>
<reference evidence="5" key="1">
    <citation type="submission" date="2016-05" db="EMBL/GenBank/DDBJ databases">
        <authorList>
            <person name="Naeem Raeece"/>
        </authorList>
    </citation>
    <scope>NUCLEOTIDE SEQUENCE [LARGE SCALE GENOMIC DNA]</scope>
</reference>
<dbReference type="SUPFAM" id="SSF117281">
    <property type="entry name" value="Kelch motif"/>
    <property type="match status" value="1"/>
</dbReference>
<name>A0A1A8YWR5_PLAOA</name>
<sequence>MSHAEIISKGENSSSEFTNLEWGDDKHFSDIIREREKNKNSTFNHENGRGKDKCVLLCSDEMCKVPNGVEVTKEWKNDISDRKYENALLYKQNDNADKRKEENFTVILKNKVISPLSRGDAANSLLDDEHGEGGNKDRREGISGEKSGNRSGNRSTEEIKHEKRRSNNNLVEKKVITHEGNSFQRGENHYNDFIMKSVFNKYIQVIGKKKDNHTNVYILNENKKSIHTLNSPEKSNEPINCMKVSFDEKNRRVDTMEDATKNPDDDILNKKEVTQEVSNSSYATDERGSIKEKQTEGSNEYTFDIAQQVVEGRQKSLINPLIFTLDKNNEKGIERRNGIFPNISNSQKDKIFPYIENKYQHVFTTEKKEHEFLSSCSGVMYTDGSSDSDMYMSKSMVTMSRTPNNLKKLNDHCSGKNAKGVVDNVPTSDKTNGCIITGHGATCFEKGERSHYGVHHSLDDTSGLSCGDRSSDGRSNSSEGNGELAPHGCNNGGAEFSCGNVVKVEPSRGWVPGKQVHPEYSAMYARNCAISCSKNGRRLYEIQNCAENSTEECTFHTGKQTIKKCPNFGTFFDEKCSEEIGIKGVNGDTTHWGRNILNMSEFILSNTKKFQNLEKINDLCEMGDSFENGKCTLKRITTNIFSSDNYVYSKTGRRWSGEDVHFAKGKFYDSAPFFINQMENRGITDTLGESCKQNIVISMNFTNGEKEISKEYGENGTCTNGACTNGTCTNGACTNGACTNGACTNGTCTNGACTNGACTNGTCTNGACTNGACTNGACTNGTCTNGTCTNGTCTSGTEKHSDRSGICADGGKFEGFTMTNQARNWKEKKALFNPNEEGKSERYPCMERNSTSLPPISSDNDTIAETNGTMNSVNRGVNINSHLEWVNLLRRDKIGVTSREYEKKSKGYILCENRNSISNFPIFVSSENDIDRKKNEENEHIDVDNDMNSNTIDLDMCVGLENLENSRGEENVVDIGIGSCASSGSVNIGQSRLSDGEAQKDTNSSYGKDNVKYFFNPQPGKNDFFLQRNAPKNFYNKKKDELVQMSMEYNRHSDSSRSAYHVETAEENKSINTENFHFPVINRSNKNDEHVQVKHVESATKWMSETDPCEGDLCLDDVAIYQDCQKASSNTDQEMMKKNMLSQMDGEGKKVRTDEGNDPSIEKSNPSNQSSEKSNPCRDKSNQSIEKKKDNRNGSHTTLSKMNDSDESRQVDPASALNSGINHCVGLASTPEESGKVAQSESIGKKWKPAGGTRWDENYSSFEREKMNEKNGTTKRRTSVENNIPIESEKRNLGNDGDLCKESTPSSPRALPKSSFKGMIENVYINPNLNFHSKYKNKHISAEERKTKEKCYEEKSPEEGRGRNLGDPYKWERRNVNYPKDISFKKAFFFNFNDDIYIYGAKKNNFVIPDKLYKFRKKEIEEINTKGATPLLYLKIFFLFDTGEQTLSELKSCVYNNARETKMNTYDYESMSSFMNNKREDNSNCADVTKDGNSFTKLPKEDTSHCVELSKGSWKNKCFYIFGCKERRLLDLYTLYKLDLVTLEWEEIKLTYNKELNLSREDFSLTLVNKCFYLYGGVVLERDKWKCSGELWKCNIEKGTWEMLTRDQEEEGVVSVESSLHYNIDMPTPFNRMAKLAKSDDGLNGNQQNKGEEINKNRNITLSMLHANQFEEKRPNSRACHLCVFYENKIYIHGGTDLTEEKDDFYFFDLQKKKWFEIVEHGNSRPSRRYGHSGFIIKDKLYIYGGFTKYGKCNIVNNDLFEYTFEHNTWKQIFTIDDLLYLKIVLNKEPKELLHFLQLIVLRGYYKGRFTNCLKFNQSQHDVADVYTGSEHIEEKFSTYCDLFSDVCKFRQRNVPTDVETKGEGGKKENMQKESNIHYEEKKKNYLTYLRHGDDMLKDLDSSLLFGKKNTAEVKTEDIGVSSQFRCPYCSCDSSTDVMRGEEGDKPFFPERTEAKINLYTNFLSLDVLNDRDSAIIPHNIFRSKCLSFDNSLYLLGGCGMGNNSLNDTENNFFYYDDIFTIKMCKTYTDFILHYLLHIDNFFFKFIEKVKSVICKYSYGDEKIETTYKTLEEYNTNCNLEENIFNYNKTPDMVIKNFPKKKKKKDNDFLASIGLRVKRIDDELENMYMNILAMGDGEAECNEDETCNRHDDSFQNGKNDQKDDTYEGENMHDNNLNMSGNKKLEKTFLFVQNKKMYALLTFLLDLYDNFYAHVRQCVKNVDEREDINAIHRICEIMLKGSVVEHNSDYPSCDVIINEKEQEGKMNDNTLSEKVEKGRFFFPNNKAAQGAAKTDAHAGGTRCHSKNCSRENEDLRTHPFNCNVAQCEVEGKGGRKENEYKSCFTGGTLYQIVSRQVEKVLPHEREQVGGANHHEFVKEQYVGGAKENCGDAHGAERHAERHAENACNREYAEDGKKLLNWTGTYHPNGDILHRDAQSNGLFTNCSLLCRDITKNGNFLEYSECANLNGDEENQNSDRYFDIPNVLLTFSRDWHQDIRDNKKENNITPFGNMTNVKQEIITYDEKAKKNHLCNYFEKNSMMEKYLNIGQVNLNMDKSIIYNYLENFDKLCDEKYTVKMKIRRNDIYKLIYTYTKSVEIQNSIYLEKIKNFEQQLEEYFTQNNTPQLCMSQERKKNEENDSFNDVNFEKLKQEHVHLKRKVQYLHNITNVYCIQIEKQKIYIKILESKQAYLINCLLKLKSILHKEDITDEMRTFFQEDNFFIHEKNNNAYGEILNPSNGQYPYTFETNYSSYL</sequence>